<dbReference type="Proteomes" id="UP000320184">
    <property type="component" value="Unassembled WGS sequence"/>
</dbReference>
<comment type="caution">
    <text evidence="2">The sequence shown here is derived from an EMBL/GenBank/DDBJ whole genome shotgun (WGS) entry which is preliminary data.</text>
</comment>
<feature type="transmembrane region" description="Helical" evidence="1">
    <location>
        <begin position="146"/>
        <end position="164"/>
    </location>
</feature>
<gene>
    <name evidence="2" type="ORF">E6K73_01670</name>
</gene>
<evidence type="ECO:0008006" key="4">
    <source>
        <dbReference type="Google" id="ProtNLM"/>
    </source>
</evidence>
<feature type="transmembrane region" description="Helical" evidence="1">
    <location>
        <begin position="39"/>
        <end position="63"/>
    </location>
</feature>
<dbReference type="EMBL" id="VBOT01000021">
    <property type="protein sequence ID" value="TMQ53277.1"/>
    <property type="molecule type" value="Genomic_DNA"/>
</dbReference>
<reference evidence="2 3" key="1">
    <citation type="journal article" date="2019" name="Nat. Microbiol.">
        <title>Mediterranean grassland soil C-N compound turnover is dependent on rainfall and depth, and is mediated by genomically divergent microorganisms.</title>
        <authorList>
            <person name="Diamond S."/>
            <person name="Andeer P.F."/>
            <person name="Li Z."/>
            <person name="Crits-Christoph A."/>
            <person name="Burstein D."/>
            <person name="Anantharaman K."/>
            <person name="Lane K.R."/>
            <person name="Thomas B.C."/>
            <person name="Pan C."/>
            <person name="Northen T.R."/>
            <person name="Banfield J.F."/>
        </authorList>
    </citation>
    <scope>NUCLEOTIDE SEQUENCE [LARGE SCALE GENOMIC DNA]</scope>
    <source>
        <strain evidence="2">WS_3</strain>
    </source>
</reference>
<protein>
    <recommendedName>
        <fullName evidence="4">DedA family protein</fullName>
    </recommendedName>
</protein>
<keyword evidence="1" id="KW-0472">Membrane</keyword>
<keyword evidence="1" id="KW-0812">Transmembrane</keyword>
<organism evidence="2 3">
    <name type="scientific">Eiseniibacteriota bacterium</name>
    <dbReference type="NCBI Taxonomy" id="2212470"/>
    <lineage>
        <taxon>Bacteria</taxon>
        <taxon>Candidatus Eiseniibacteriota</taxon>
    </lineage>
</organism>
<name>A0A538SPJ5_UNCEI</name>
<sequence>MTGQALWFLCLLLFLDGATFSFASTVLLLHYGRYHPPVLLAVAGGASSALGSSIQLLLLRWILGSGQPWMKRFAPSREKLQAALKSYPSASFLALVTARATPLPDAPLKLVAATIGYPVHLYGLATFLGSMPYFYALALIGSKVRIPLWVLLAAAGAVVVGVLIDRWRKRRASRSSA</sequence>
<evidence type="ECO:0000313" key="2">
    <source>
        <dbReference type="EMBL" id="TMQ53277.1"/>
    </source>
</evidence>
<dbReference type="AlphaFoldDB" id="A0A538SPJ5"/>
<evidence type="ECO:0000313" key="3">
    <source>
        <dbReference type="Proteomes" id="UP000320184"/>
    </source>
</evidence>
<evidence type="ECO:0000256" key="1">
    <source>
        <dbReference type="SAM" id="Phobius"/>
    </source>
</evidence>
<feature type="transmembrane region" description="Helical" evidence="1">
    <location>
        <begin position="119"/>
        <end position="140"/>
    </location>
</feature>
<keyword evidence="1" id="KW-1133">Transmembrane helix</keyword>
<accession>A0A538SPJ5</accession>
<proteinExistence type="predicted"/>